<sequence>MNFEWDSEKDVKNVKIHKLSFSTAKLVFNDPERMERFDRNHSDHEARYQTLGMVDEVLFVVYTERDDITRIISARLADKDERRIYYGNSKGDFAGWTKAD</sequence>
<organism evidence="1 2">
    <name type="scientific">Treponema primitia (strain ATCC BAA-887 / DSM 12427 / ZAS-2)</name>
    <dbReference type="NCBI Taxonomy" id="545694"/>
    <lineage>
        <taxon>Bacteria</taxon>
        <taxon>Pseudomonadati</taxon>
        <taxon>Spirochaetota</taxon>
        <taxon>Spirochaetia</taxon>
        <taxon>Spirochaetales</taxon>
        <taxon>Treponemataceae</taxon>
        <taxon>Treponema</taxon>
    </lineage>
</organism>
<dbReference type="OrthoDB" id="9802417at2"/>
<dbReference type="InterPro" id="IPR038573">
    <property type="entry name" value="BrnT_sf"/>
</dbReference>
<accession>F5YQ08</accession>
<dbReference type="InterPro" id="IPR007460">
    <property type="entry name" value="BrnT_toxin"/>
</dbReference>
<dbReference type="AlphaFoldDB" id="F5YQ08"/>
<dbReference type="EMBL" id="CP001843">
    <property type="protein sequence ID" value="AEF83730.1"/>
    <property type="molecule type" value="Genomic_DNA"/>
</dbReference>
<dbReference type="RefSeq" id="WP_015707453.1">
    <property type="nucleotide sequence ID" value="NC_015578.1"/>
</dbReference>
<dbReference type="HOGENOM" id="CLU_149290_2_0_12"/>
<evidence type="ECO:0000313" key="2">
    <source>
        <dbReference type="Proteomes" id="UP000009223"/>
    </source>
</evidence>
<keyword evidence="2" id="KW-1185">Reference proteome</keyword>
<dbReference type="KEGG" id="tpi:TREPR_2778"/>
<evidence type="ECO:0000313" key="1">
    <source>
        <dbReference type="EMBL" id="AEF83730.1"/>
    </source>
</evidence>
<dbReference type="Proteomes" id="UP000009223">
    <property type="component" value="Chromosome"/>
</dbReference>
<proteinExistence type="predicted"/>
<dbReference type="eggNOG" id="COG2929">
    <property type="taxonomic scope" value="Bacteria"/>
</dbReference>
<protein>
    <recommendedName>
        <fullName evidence="3">BrnT family toxin</fullName>
    </recommendedName>
</protein>
<dbReference type="Gene3D" id="3.10.450.530">
    <property type="entry name" value="Ribonuclease toxin, BrnT, of type II toxin-antitoxin system"/>
    <property type="match status" value="1"/>
</dbReference>
<evidence type="ECO:0008006" key="3">
    <source>
        <dbReference type="Google" id="ProtNLM"/>
    </source>
</evidence>
<gene>
    <name evidence="1" type="ordered locus">TREPR_2778</name>
</gene>
<reference evidence="2" key="1">
    <citation type="submission" date="2009-12" db="EMBL/GenBank/DDBJ databases">
        <title>Complete sequence of Treponema primitia strain ZAS-2.</title>
        <authorList>
            <person name="Tetu S.G."/>
            <person name="Matson E."/>
            <person name="Ren Q."/>
            <person name="Seshadri R."/>
            <person name="Elbourne L."/>
            <person name="Hassan K.A."/>
            <person name="Durkin A."/>
            <person name="Radune D."/>
            <person name="Mohamoud Y."/>
            <person name="Shay R."/>
            <person name="Jin S."/>
            <person name="Zhang X."/>
            <person name="Lucey K."/>
            <person name="Ballor N.R."/>
            <person name="Ottesen E."/>
            <person name="Rosenthal R."/>
            <person name="Allen A."/>
            <person name="Leadbetter J.R."/>
            <person name="Paulsen I.T."/>
        </authorList>
    </citation>
    <scope>NUCLEOTIDE SEQUENCE [LARGE SCALE GENOMIC DNA]</scope>
    <source>
        <strain evidence="2">ATCC BAA-887 / DSM 12427 / ZAS-2</strain>
    </source>
</reference>
<reference evidence="1 2" key="2">
    <citation type="journal article" date="2011" name="ISME J.">
        <title>RNA-seq reveals cooperative metabolic interactions between two termite-gut spirochete species in co-culture.</title>
        <authorList>
            <person name="Rosenthal A.Z."/>
            <person name="Matson E.G."/>
            <person name="Eldar A."/>
            <person name="Leadbetter J.R."/>
        </authorList>
    </citation>
    <scope>NUCLEOTIDE SEQUENCE [LARGE SCALE GENOMIC DNA]</scope>
    <source>
        <strain evidence="2">ATCC BAA-887 / DSM 12427 / ZAS-2</strain>
    </source>
</reference>
<dbReference type="Pfam" id="PF04365">
    <property type="entry name" value="BrnT_toxin"/>
    <property type="match status" value="1"/>
</dbReference>
<name>F5YQ08_TREPZ</name>
<dbReference type="STRING" id="545694.TREPR_2778"/>